<dbReference type="SUPFAM" id="SSF52540">
    <property type="entry name" value="P-loop containing nucleoside triphosphate hydrolases"/>
    <property type="match status" value="2"/>
</dbReference>
<dbReference type="Gene3D" id="1.10.8.60">
    <property type="match status" value="2"/>
</dbReference>
<accession>A0ABZ0L7J8</accession>
<dbReference type="CDD" id="cd00009">
    <property type="entry name" value="AAA"/>
    <property type="match status" value="1"/>
</dbReference>
<dbReference type="Pfam" id="PF13229">
    <property type="entry name" value="Beta_helix"/>
    <property type="match status" value="2"/>
</dbReference>
<dbReference type="Gene3D" id="3.40.50.300">
    <property type="entry name" value="P-loop containing nucleotide triphosphate hydrolases"/>
    <property type="match status" value="2"/>
</dbReference>
<dbReference type="PRINTS" id="PR00819">
    <property type="entry name" value="CBXCFQXSUPER"/>
</dbReference>
<dbReference type="EMBL" id="CP129118">
    <property type="protein sequence ID" value="WOV88139.1"/>
    <property type="molecule type" value="Genomic_DNA"/>
</dbReference>
<dbReference type="InterPro" id="IPR041627">
    <property type="entry name" value="AAA_lid_6"/>
</dbReference>
<dbReference type="Gene3D" id="2.160.20.10">
    <property type="entry name" value="Single-stranded right-handed beta-helix, Pectin lyase-like"/>
    <property type="match status" value="3"/>
</dbReference>
<dbReference type="InterPro" id="IPR000641">
    <property type="entry name" value="CbxX/CfxQ"/>
</dbReference>
<protein>
    <submittedName>
        <fullName evidence="5">AAA family ATPase</fullName>
    </submittedName>
</protein>
<dbReference type="PANTHER" id="PTHR43392:SF2">
    <property type="entry name" value="AAA-TYPE ATPASE FAMILY PROTEIN _ ANKYRIN REPEAT FAMILY PROTEIN"/>
    <property type="match status" value="1"/>
</dbReference>
<dbReference type="Pfam" id="PF17866">
    <property type="entry name" value="AAA_lid_6"/>
    <property type="match status" value="2"/>
</dbReference>
<dbReference type="InterPro" id="IPR050773">
    <property type="entry name" value="CbxX/CfxQ_RuBisCO_ESX"/>
</dbReference>
<dbReference type="PANTHER" id="PTHR43392">
    <property type="entry name" value="AAA-TYPE ATPASE FAMILY PROTEIN / ANKYRIN REPEAT FAMILY PROTEIN"/>
    <property type="match status" value="1"/>
</dbReference>
<proteinExistence type="inferred from homology"/>
<keyword evidence="2" id="KW-0547">Nucleotide-binding</keyword>
<feature type="domain" description="AAA+ ATPase" evidence="4">
    <location>
        <begin position="935"/>
        <end position="1073"/>
    </location>
</feature>
<reference evidence="5 6" key="1">
    <citation type="submission" date="2023-06" db="EMBL/GenBank/DDBJ databases">
        <title>Sporosarcina sp. nov., isolated from Korean tranditional fermented seafood 'Jeotgal'.</title>
        <authorList>
            <person name="Yang A.I."/>
            <person name="Shin N.-R."/>
        </authorList>
    </citation>
    <scope>NUCLEOTIDE SEQUENCE [LARGE SCALE GENOMIC DNA]</scope>
    <source>
        <strain evidence="5 6">T2O-4</strain>
    </source>
</reference>
<feature type="domain" description="AAA+ ATPase" evidence="4">
    <location>
        <begin position="651"/>
        <end position="791"/>
    </location>
</feature>
<dbReference type="InterPro" id="IPR027417">
    <property type="entry name" value="P-loop_NTPase"/>
</dbReference>
<comment type="similarity">
    <text evidence="1">Belongs to the CbxX/CfxQ family.</text>
</comment>
<dbReference type="InterPro" id="IPR039448">
    <property type="entry name" value="Beta_helix"/>
</dbReference>
<dbReference type="Pfam" id="PF00004">
    <property type="entry name" value="AAA"/>
    <property type="match status" value="2"/>
</dbReference>
<dbReference type="InterPro" id="IPR011050">
    <property type="entry name" value="Pectin_lyase_fold/virulence"/>
</dbReference>
<keyword evidence="3" id="KW-0067">ATP-binding</keyword>
<dbReference type="InterPro" id="IPR006626">
    <property type="entry name" value="PbH1"/>
</dbReference>
<evidence type="ECO:0000259" key="4">
    <source>
        <dbReference type="SMART" id="SM00382"/>
    </source>
</evidence>
<organism evidence="5 6">
    <name type="scientific">Sporosarcina oncorhynchi</name>
    <dbReference type="NCBI Taxonomy" id="3056444"/>
    <lineage>
        <taxon>Bacteria</taxon>
        <taxon>Bacillati</taxon>
        <taxon>Bacillota</taxon>
        <taxon>Bacilli</taxon>
        <taxon>Bacillales</taxon>
        <taxon>Caryophanaceae</taxon>
        <taxon>Sporosarcina</taxon>
    </lineage>
</organism>
<dbReference type="SUPFAM" id="SSF51126">
    <property type="entry name" value="Pectin lyase-like"/>
    <property type="match status" value="2"/>
</dbReference>
<sequence length="1160" mass="126852">MANLQVSQRNTSSYKTIQAAVNAALPGDTVEVGEGVYDGHLFVDKSLVLKSASGEADSVRVTGSVRIATTEEVRIESISIEGAANSADDGVHIESGDVTFHDCLFSEIQGVAMRVEAAAKVAVSNSTFQKNIQGIDVVGRLSLFECIVEDTIKSAQIRVRARGEVAITSSGILSGQEDGLCLSEMSRATITKSSFIGNRGVQLRLEQDSSMDIESTKFYVGHAQGIYCDQSTGVLKNCVFKNQRLEHVAVMNGSRVEVETSTFESGEAEGMNVSRSIVGLAKSLFKNQQGDHITCNEQSHVSMTKTEIISGKSRGIVTGHSTCTLTDCEVKYNQLTQLSAFQQSVLTIQDCEIESGSNKGVYATGSEVNISDSLISHHSGVQVFASDQSAVHLSATEVKSGDSAGVSAKESELTAANCIIFGHKGSNVLVNGAAKAELTDCKISSGDKNGILAGPEVVISLERTIVFNHKRPQVRATECAEVFITECEIYDGRSSGIVLSQVERTEVTETRVHGHSDDQIVLQDCSNAGFNSVQVMNGKKAGLRLERSVPVLNGCSFNDNRAGDLVRWDDSVPVLTDTDLQIPPITSKLGGSTGSASTEGTSTADAIDVSVNALTGFIGLEDVKDKIQEFKNLAEINQFRLERGMKVNAMVAPHMVFQGNPGTGKTTVARLIGQLFKELGLLKSGHVIEVKREDLVGTHVGESEERTKVIVKEAMGGVLFIDEAYTLAAGGNSSKDFGKKVIETLLPAMEDARGEFMVIVAGYTEEMDRFLASNPGLKDRFTERITFQDYTPDELLDIFLVQCKGSYALTPAAKQAVYEAFVERYRMRDETFSNARMVRMLYDQIGLAQSMRIAQLPRAQWTEEVLTTFEEEDVLQAVQEREEKTFEVPIDEVLLAQKRAELHQFIGLDTVKAEIDEMIELMRYYRRENQSTDKLMNHTLLIGKPGTGKTEVGRVLAGIYQALGLLKRGDLIEVDRSDLVGSHIGETEKLTAGQIERSIGSALFIDEAYTLAGGGENDFGKKAVEVLLKKMSDRQGEFLLIAAGYEEEMNRFLDSNAGLRRRFGLTLHFDDYTPEELMEITELYIKGYGMTNEAKRALVHHYEEMYARRDSSFGNAGLAKKIAKEMTRKVDYRMAVASNKQGNSVLEKEITRDDLVLLES</sequence>
<keyword evidence="6" id="KW-1185">Reference proteome</keyword>
<dbReference type="Proteomes" id="UP001303902">
    <property type="component" value="Chromosome"/>
</dbReference>
<dbReference type="SMART" id="SM00382">
    <property type="entry name" value="AAA"/>
    <property type="match status" value="2"/>
</dbReference>
<dbReference type="InterPro" id="IPR003593">
    <property type="entry name" value="AAA+_ATPase"/>
</dbReference>
<dbReference type="RefSeq" id="WP_317968891.1">
    <property type="nucleotide sequence ID" value="NZ_CP129118.1"/>
</dbReference>
<name>A0ABZ0L7J8_9BACL</name>
<evidence type="ECO:0000256" key="2">
    <source>
        <dbReference type="ARBA" id="ARBA00022741"/>
    </source>
</evidence>
<dbReference type="InterPro" id="IPR003959">
    <property type="entry name" value="ATPase_AAA_core"/>
</dbReference>
<evidence type="ECO:0000256" key="3">
    <source>
        <dbReference type="ARBA" id="ARBA00022840"/>
    </source>
</evidence>
<dbReference type="SMART" id="SM00710">
    <property type="entry name" value="PbH1"/>
    <property type="match status" value="7"/>
</dbReference>
<evidence type="ECO:0000313" key="5">
    <source>
        <dbReference type="EMBL" id="WOV88139.1"/>
    </source>
</evidence>
<dbReference type="InterPro" id="IPR012334">
    <property type="entry name" value="Pectin_lyas_fold"/>
</dbReference>
<gene>
    <name evidence="5" type="ORF">QWT69_03165</name>
</gene>
<evidence type="ECO:0000256" key="1">
    <source>
        <dbReference type="ARBA" id="ARBA00010378"/>
    </source>
</evidence>
<evidence type="ECO:0000313" key="6">
    <source>
        <dbReference type="Proteomes" id="UP001303902"/>
    </source>
</evidence>